<keyword evidence="1" id="KW-0547">Nucleotide-binding</keyword>
<dbReference type="EMBL" id="BART01007145">
    <property type="protein sequence ID" value="GAG54379.1"/>
    <property type="molecule type" value="Genomic_DNA"/>
</dbReference>
<protein>
    <recommendedName>
        <fullName evidence="3">GTP-binding protein</fullName>
    </recommendedName>
</protein>
<dbReference type="InterPro" id="IPR027417">
    <property type="entry name" value="P-loop_NTPase"/>
</dbReference>
<dbReference type="PRINTS" id="PR00449">
    <property type="entry name" value="RASTRNSFRMNG"/>
</dbReference>
<dbReference type="SMART" id="SM00173">
    <property type="entry name" value="RAS"/>
    <property type="match status" value="1"/>
</dbReference>
<evidence type="ECO:0008006" key="3">
    <source>
        <dbReference type="Google" id="ProtNLM"/>
    </source>
</evidence>
<dbReference type="Gene3D" id="3.40.50.300">
    <property type="entry name" value="P-loop containing nucleotide triphosphate hydrolases"/>
    <property type="match status" value="1"/>
</dbReference>
<proteinExistence type="predicted"/>
<sequence>MNEKKVYKIISLSSGSAGLSSLFSKNCIKFDSIRPFESHYHIGIDYYSKDIKLLSGPHVTLHFWKIFFQARFNFFLEKLVKDSDAGLLMFDITSKNSLYNIEMYISIFRGHDPSLPIILLGNKVDLMVKRLIEQEYLEKYLSRNNITRYYEISVKEDINKNIEAIFSDLAHLVFNRAQ</sequence>
<reference evidence="2" key="1">
    <citation type="journal article" date="2014" name="Front. Microbiol.">
        <title>High frequency of phylogenetically diverse reductive dehalogenase-homologous genes in deep subseafloor sedimentary metagenomes.</title>
        <authorList>
            <person name="Kawai M."/>
            <person name="Futagami T."/>
            <person name="Toyoda A."/>
            <person name="Takaki Y."/>
            <person name="Nishi S."/>
            <person name="Hori S."/>
            <person name="Arai W."/>
            <person name="Tsubouchi T."/>
            <person name="Morono Y."/>
            <person name="Uchiyama I."/>
            <person name="Ito T."/>
            <person name="Fujiyama A."/>
            <person name="Inagaki F."/>
            <person name="Takami H."/>
        </authorList>
    </citation>
    <scope>NUCLEOTIDE SEQUENCE</scope>
    <source>
        <strain evidence="2">Expedition CK06-06</strain>
    </source>
</reference>
<gene>
    <name evidence="2" type="ORF">S01H4_16308</name>
</gene>
<dbReference type="SUPFAM" id="SSF52540">
    <property type="entry name" value="P-loop containing nucleoside triphosphate hydrolases"/>
    <property type="match status" value="1"/>
</dbReference>
<dbReference type="SMART" id="SM00175">
    <property type="entry name" value="RAB"/>
    <property type="match status" value="1"/>
</dbReference>
<organism evidence="2">
    <name type="scientific">marine sediment metagenome</name>
    <dbReference type="NCBI Taxonomy" id="412755"/>
    <lineage>
        <taxon>unclassified sequences</taxon>
        <taxon>metagenomes</taxon>
        <taxon>ecological metagenomes</taxon>
    </lineage>
</organism>
<dbReference type="AlphaFoldDB" id="X0YEK3"/>
<dbReference type="PANTHER" id="PTHR47978">
    <property type="match status" value="1"/>
</dbReference>
<dbReference type="InterPro" id="IPR001806">
    <property type="entry name" value="Small_GTPase"/>
</dbReference>
<name>X0YEK3_9ZZZZ</name>
<evidence type="ECO:0000256" key="1">
    <source>
        <dbReference type="ARBA" id="ARBA00022741"/>
    </source>
</evidence>
<accession>X0YEK3</accession>
<dbReference type="GO" id="GO:0005525">
    <property type="term" value="F:GTP binding"/>
    <property type="evidence" value="ECO:0007669"/>
    <property type="project" value="InterPro"/>
</dbReference>
<evidence type="ECO:0000313" key="2">
    <source>
        <dbReference type="EMBL" id="GAG54379.1"/>
    </source>
</evidence>
<dbReference type="Pfam" id="PF00071">
    <property type="entry name" value="Ras"/>
    <property type="match status" value="1"/>
</dbReference>
<comment type="caution">
    <text evidence="2">The sequence shown here is derived from an EMBL/GenBank/DDBJ whole genome shotgun (WGS) entry which is preliminary data.</text>
</comment>
<dbReference type="PROSITE" id="PS51419">
    <property type="entry name" value="RAB"/>
    <property type="match status" value="1"/>
</dbReference>
<dbReference type="GO" id="GO:0003924">
    <property type="term" value="F:GTPase activity"/>
    <property type="evidence" value="ECO:0007669"/>
    <property type="project" value="InterPro"/>
</dbReference>